<dbReference type="InParanoid" id="A0A1Q3CGV1"/>
<evidence type="ECO:0000313" key="2">
    <source>
        <dbReference type="EMBL" id="GAV79345.1"/>
    </source>
</evidence>
<dbReference type="Proteomes" id="UP000187406">
    <property type="component" value="Unassembled WGS sequence"/>
</dbReference>
<feature type="non-terminal residue" evidence="1">
    <location>
        <position position="1"/>
    </location>
</feature>
<accession>A0A1Q3CGV1</accession>
<dbReference type="AlphaFoldDB" id="A0A1Q3CGV1"/>
<reference evidence="1" key="2">
    <citation type="journal article" date="2017" name="Nat. Ecol. Evol.">
        <title>Genome of the pitcher plant Cephalotus reveals genetic changes associated with carnivory.</title>
        <authorList>
            <person name="Fukushima K."/>
            <person name="Fang X."/>
            <person name="Alvarez-Ponce D."/>
            <person name="Cai H."/>
            <person name="Carretero-Paulet L."/>
            <person name="Chen C."/>
            <person name="Chang T."/>
            <person name="Farr K.M."/>
            <person name="Fujita T."/>
            <person name="Hiwatashi Y."/>
            <person name="Hoshi Y."/>
            <person name="Imai T."/>
            <person name="Kasahara M."/>
            <person name="Librado P."/>
            <person name="Mao L."/>
            <person name="Mori H."/>
            <person name="Nishiyama T."/>
            <person name="Nozawa M."/>
            <person name="Palfalvi G."/>
            <person name="Pollard S.T."/>
            <person name="Rozas J."/>
            <person name="Sanchez-Gracia A."/>
            <person name="Sankoff D."/>
            <person name="Shibata T.F."/>
            <person name="Shigenobu S."/>
            <person name="Sumikawa N."/>
            <person name="Uzawa T."/>
            <person name="Xie M."/>
            <person name="Zheng C."/>
            <person name="Pollock D.D."/>
            <person name="Albert V.A."/>
            <person name="Li S."/>
            <person name="Hasebe M."/>
        </authorList>
    </citation>
    <scope>NUCLEOTIDE SEQUENCE</scope>
    <source>
        <strain evidence="1">St1</strain>
    </source>
</reference>
<protein>
    <submittedName>
        <fullName evidence="1">Uncharacterized protein</fullName>
    </submittedName>
</protein>
<keyword evidence="3" id="KW-1185">Reference proteome</keyword>
<dbReference type="OrthoDB" id="1724443at2759"/>
<dbReference type="EMBL" id="BDDD01001961">
    <property type="protein sequence ID" value="GAV79345.1"/>
    <property type="molecule type" value="Genomic_DNA"/>
</dbReference>
<dbReference type="EMBL" id="BDDD01001961">
    <property type="protein sequence ID" value="GAV79342.1"/>
    <property type="molecule type" value="Genomic_DNA"/>
</dbReference>
<name>A0A1Q3CGV1_CEPFO</name>
<sequence>LSTLAPDSPSELNILWHYGYPLGMDSAEVGVLKQTHEICLCSLLKCKHRMTLEPQIILGDFTDEALEGQLANQKLSALLVLTDFTIDPKKKRKQICVLGFQN</sequence>
<comment type="caution">
    <text evidence="1">The sequence shown here is derived from an EMBL/GenBank/DDBJ whole genome shotgun (WGS) entry which is preliminary data.</text>
</comment>
<proteinExistence type="predicted"/>
<reference evidence="3" key="1">
    <citation type="submission" date="2016-04" db="EMBL/GenBank/DDBJ databases">
        <title>Cephalotus genome sequencing.</title>
        <authorList>
            <person name="Fukushima K."/>
            <person name="Hasebe M."/>
            <person name="Fang X."/>
        </authorList>
    </citation>
    <scope>NUCLEOTIDE SEQUENCE [LARGE SCALE GENOMIC DNA]</scope>
    <source>
        <strain evidence="3">cv. St1</strain>
    </source>
</reference>
<gene>
    <name evidence="1" type="ORF">CFOL_v3_22807</name>
    <name evidence="2" type="ORF">CFOL_v3_22810</name>
</gene>
<organism evidence="1 3">
    <name type="scientific">Cephalotus follicularis</name>
    <name type="common">Albany pitcher plant</name>
    <dbReference type="NCBI Taxonomy" id="3775"/>
    <lineage>
        <taxon>Eukaryota</taxon>
        <taxon>Viridiplantae</taxon>
        <taxon>Streptophyta</taxon>
        <taxon>Embryophyta</taxon>
        <taxon>Tracheophyta</taxon>
        <taxon>Spermatophyta</taxon>
        <taxon>Magnoliopsida</taxon>
        <taxon>eudicotyledons</taxon>
        <taxon>Gunneridae</taxon>
        <taxon>Pentapetalae</taxon>
        <taxon>rosids</taxon>
        <taxon>fabids</taxon>
        <taxon>Oxalidales</taxon>
        <taxon>Cephalotaceae</taxon>
        <taxon>Cephalotus</taxon>
    </lineage>
</organism>
<evidence type="ECO:0000313" key="3">
    <source>
        <dbReference type="Proteomes" id="UP000187406"/>
    </source>
</evidence>
<evidence type="ECO:0000313" key="1">
    <source>
        <dbReference type="EMBL" id="GAV79342.1"/>
    </source>
</evidence>